<dbReference type="GO" id="GO:0055085">
    <property type="term" value="P:transmembrane transport"/>
    <property type="evidence" value="ECO:0007669"/>
    <property type="project" value="InterPro"/>
</dbReference>
<keyword evidence="5" id="KW-0813">Transport</keyword>
<feature type="domain" description="ABC transmembrane type-1" evidence="6">
    <location>
        <begin position="87"/>
        <end position="302"/>
    </location>
</feature>
<organism evidence="7 8">
    <name type="scientific">Candidatus Alectryocaccomicrobium excrementavium</name>
    <dbReference type="NCBI Taxonomy" id="2840668"/>
    <lineage>
        <taxon>Bacteria</taxon>
        <taxon>Bacillati</taxon>
        <taxon>Bacillota</taxon>
        <taxon>Clostridia</taxon>
        <taxon>Candidatus Alectryocaccomicrobium</taxon>
    </lineage>
</organism>
<feature type="transmembrane region" description="Helical" evidence="5">
    <location>
        <begin position="178"/>
        <end position="202"/>
    </location>
</feature>
<dbReference type="Proteomes" id="UP000824140">
    <property type="component" value="Unassembled WGS sequence"/>
</dbReference>
<evidence type="ECO:0000313" key="7">
    <source>
        <dbReference type="EMBL" id="HIS93850.1"/>
    </source>
</evidence>
<evidence type="ECO:0000256" key="1">
    <source>
        <dbReference type="ARBA" id="ARBA00004141"/>
    </source>
</evidence>
<feature type="transmembrane region" description="Helical" evidence="5">
    <location>
        <begin position="283"/>
        <end position="306"/>
    </location>
</feature>
<dbReference type="Pfam" id="PF00528">
    <property type="entry name" value="BPD_transp_1"/>
    <property type="match status" value="1"/>
</dbReference>
<evidence type="ECO:0000256" key="3">
    <source>
        <dbReference type="ARBA" id="ARBA00022989"/>
    </source>
</evidence>
<evidence type="ECO:0000313" key="8">
    <source>
        <dbReference type="Proteomes" id="UP000824140"/>
    </source>
</evidence>
<reference evidence="7" key="2">
    <citation type="journal article" date="2021" name="PeerJ">
        <title>Extensive microbial diversity within the chicken gut microbiome revealed by metagenomics and culture.</title>
        <authorList>
            <person name="Gilroy R."/>
            <person name="Ravi A."/>
            <person name="Getino M."/>
            <person name="Pursley I."/>
            <person name="Horton D.L."/>
            <person name="Alikhan N.F."/>
            <person name="Baker D."/>
            <person name="Gharbi K."/>
            <person name="Hall N."/>
            <person name="Watson M."/>
            <person name="Adriaenssens E.M."/>
            <person name="Foster-Nyarko E."/>
            <person name="Jarju S."/>
            <person name="Secka A."/>
            <person name="Antonio M."/>
            <person name="Oren A."/>
            <person name="Chaudhuri R.R."/>
            <person name="La Ragione R."/>
            <person name="Hildebrand F."/>
            <person name="Pallen M.J."/>
        </authorList>
    </citation>
    <scope>NUCLEOTIDE SEQUENCE</scope>
    <source>
        <strain evidence="7">13766</strain>
    </source>
</reference>
<feature type="transmembrane region" description="Helical" evidence="5">
    <location>
        <begin position="132"/>
        <end position="158"/>
    </location>
</feature>
<evidence type="ECO:0000259" key="6">
    <source>
        <dbReference type="PROSITE" id="PS50928"/>
    </source>
</evidence>
<dbReference type="Gene3D" id="1.10.3720.10">
    <property type="entry name" value="MetI-like"/>
    <property type="match status" value="1"/>
</dbReference>
<keyword evidence="3 5" id="KW-1133">Transmembrane helix</keyword>
<protein>
    <submittedName>
        <fullName evidence="7">Sugar ABC transporter permease</fullName>
    </submittedName>
</protein>
<feature type="transmembrane region" description="Helical" evidence="5">
    <location>
        <begin position="25"/>
        <end position="53"/>
    </location>
</feature>
<dbReference type="PANTHER" id="PTHR43496">
    <property type="entry name" value="PROTEIN LPLB"/>
    <property type="match status" value="1"/>
</dbReference>
<dbReference type="CDD" id="cd06261">
    <property type="entry name" value="TM_PBP2"/>
    <property type="match status" value="1"/>
</dbReference>
<keyword evidence="2 5" id="KW-0812">Transmembrane</keyword>
<dbReference type="InterPro" id="IPR000515">
    <property type="entry name" value="MetI-like"/>
</dbReference>
<comment type="similarity">
    <text evidence="5">Belongs to the binding-protein-dependent transport system permease family.</text>
</comment>
<dbReference type="InterPro" id="IPR035906">
    <property type="entry name" value="MetI-like_sf"/>
</dbReference>
<sequence>MKTALPGALPAERQERFFPYFKRNWVLYMMVLPGLAVLIIFSYLPMSGIIMAFEKNYMPARGLMGSDWVGLEHFAKFFRSAFFERLMGNTLILGIESLIFSFSTPILFALLLNELRNVAFRRVTQTISYFPYFISTVIVIGLLKDMTSVNGGVVNLLIQKITGNTINFFSDPGWFRPLYIISGLWTGMGYNSIIYLAAISGINPEMYESALLDGANRFQQAVHITLPSISSTIVILLILAVGGIVGNDYQKILLMYSPLTYKTADVISTYVYREGILGGGYSYTTAIGLFNSLISLVLVLGTNWLARKISDTSIF</sequence>
<name>A0A9D1K792_9FIRM</name>
<dbReference type="PROSITE" id="PS50928">
    <property type="entry name" value="ABC_TM1"/>
    <property type="match status" value="1"/>
</dbReference>
<feature type="transmembrane region" description="Helical" evidence="5">
    <location>
        <begin position="86"/>
        <end position="112"/>
    </location>
</feature>
<dbReference type="GO" id="GO:0005886">
    <property type="term" value="C:plasma membrane"/>
    <property type="evidence" value="ECO:0007669"/>
    <property type="project" value="UniProtKB-SubCell"/>
</dbReference>
<evidence type="ECO:0000256" key="4">
    <source>
        <dbReference type="ARBA" id="ARBA00023136"/>
    </source>
</evidence>
<dbReference type="PANTHER" id="PTHR43496:SF1">
    <property type="entry name" value="POLYGALACTURONAN_RHAMNOGALACTURONAN TRANSPORT SYSTEM PERMEASE PROTEIN YTEP"/>
    <property type="match status" value="1"/>
</dbReference>
<dbReference type="SUPFAM" id="SSF161098">
    <property type="entry name" value="MetI-like"/>
    <property type="match status" value="1"/>
</dbReference>
<dbReference type="AlphaFoldDB" id="A0A9D1K792"/>
<evidence type="ECO:0000256" key="2">
    <source>
        <dbReference type="ARBA" id="ARBA00022692"/>
    </source>
</evidence>
<reference evidence="7" key="1">
    <citation type="submission" date="2020-10" db="EMBL/GenBank/DDBJ databases">
        <authorList>
            <person name="Gilroy R."/>
        </authorList>
    </citation>
    <scope>NUCLEOTIDE SEQUENCE</scope>
    <source>
        <strain evidence="7">13766</strain>
    </source>
</reference>
<comment type="caution">
    <text evidence="7">The sequence shown here is derived from an EMBL/GenBank/DDBJ whole genome shotgun (WGS) entry which is preliminary data.</text>
</comment>
<keyword evidence="4 5" id="KW-0472">Membrane</keyword>
<accession>A0A9D1K792</accession>
<comment type="subcellular location">
    <subcellularLocation>
        <location evidence="5">Cell membrane</location>
        <topology evidence="5">Multi-pass membrane protein</topology>
    </subcellularLocation>
    <subcellularLocation>
        <location evidence="1">Membrane</location>
        <topology evidence="1">Multi-pass membrane protein</topology>
    </subcellularLocation>
</comment>
<gene>
    <name evidence="7" type="ORF">IAA84_12615</name>
</gene>
<evidence type="ECO:0000256" key="5">
    <source>
        <dbReference type="RuleBase" id="RU363032"/>
    </source>
</evidence>
<feature type="transmembrane region" description="Helical" evidence="5">
    <location>
        <begin position="222"/>
        <end position="245"/>
    </location>
</feature>
<dbReference type="EMBL" id="DVJN01000239">
    <property type="protein sequence ID" value="HIS93850.1"/>
    <property type="molecule type" value="Genomic_DNA"/>
</dbReference>
<proteinExistence type="inferred from homology"/>